<dbReference type="NCBIfam" id="TIGR00756">
    <property type="entry name" value="PPR"/>
    <property type="match status" value="8"/>
</dbReference>
<evidence type="ECO:0000256" key="2">
    <source>
        <dbReference type="ARBA" id="ARBA00022737"/>
    </source>
</evidence>
<evidence type="ECO:0000256" key="3">
    <source>
        <dbReference type="PROSITE-ProRule" id="PRU00708"/>
    </source>
</evidence>
<keyword evidence="5" id="KW-1185">Reference proteome</keyword>
<protein>
    <recommendedName>
        <fullName evidence="6">Pentatricopeptide repeat-containing protein</fullName>
    </recommendedName>
</protein>
<organism evidence="4">
    <name type="scientific">Salvia splendens</name>
    <name type="common">Scarlet sage</name>
    <dbReference type="NCBI Taxonomy" id="180675"/>
    <lineage>
        <taxon>Eukaryota</taxon>
        <taxon>Viridiplantae</taxon>
        <taxon>Streptophyta</taxon>
        <taxon>Embryophyta</taxon>
        <taxon>Tracheophyta</taxon>
        <taxon>Spermatophyta</taxon>
        <taxon>Magnoliopsida</taxon>
        <taxon>eudicotyledons</taxon>
        <taxon>Gunneridae</taxon>
        <taxon>Pentapetalae</taxon>
        <taxon>asterids</taxon>
        <taxon>lamiids</taxon>
        <taxon>Lamiales</taxon>
        <taxon>Lamiaceae</taxon>
        <taxon>Nepetoideae</taxon>
        <taxon>Mentheae</taxon>
        <taxon>Salviinae</taxon>
        <taxon>Salvia</taxon>
        <taxon>Salvia subgen. Calosphace</taxon>
        <taxon>core Calosphace</taxon>
    </lineage>
</organism>
<dbReference type="Pfam" id="PF13041">
    <property type="entry name" value="PPR_2"/>
    <property type="match status" value="2"/>
</dbReference>
<evidence type="ECO:0000313" key="4">
    <source>
        <dbReference type="EMBL" id="KAG6385736.1"/>
    </source>
</evidence>
<dbReference type="PANTHER" id="PTHR46128">
    <property type="entry name" value="MITOCHONDRIAL GROUP I INTRON SPLICING FACTOR CCM1"/>
    <property type="match status" value="1"/>
</dbReference>
<dbReference type="InterPro" id="IPR050872">
    <property type="entry name" value="PPR_P_subfamily"/>
</dbReference>
<proteinExistence type="inferred from homology"/>
<reference evidence="4" key="2">
    <citation type="submission" date="2020-08" db="EMBL/GenBank/DDBJ databases">
        <title>Plant Genome Project.</title>
        <authorList>
            <person name="Zhang R.-G."/>
        </authorList>
    </citation>
    <scope>NUCLEOTIDE SEQUENCE</scope>
    <source>
        <strain evidence="4">Huo1</strain>
        <tissue evidence="4">Leaf</tissue>
    </source>
</reference>
<dbReference type="PROSITE" id="PS51375">
    <property type="entry name" value="PPR"/>
    <property type="match status" value="7"/>
</dbReference>
<sequence length="638" mass="72334">MAATLLFLRRMNFPLTTLSFCTHSHSAANHTSLKTLSSDAFLLENISWALKRGHSIRNHLLYQLKPSTYAQITYEFRHDLHIRQKFIDCVATNCPHFMHSSLSLSAAIHVLVISKRVSDAQALILRMIRRSGACRAEIVGSDLETYEKCGSNSSVFDLLIRTFVQARKFREAVEVLYMLRLKNVVVSINACNSVLGGLGRIGWVDLVREVYDKVVRGRTDLNVYTLNIMVNVFCKECKTEEAKDFSVEMEERGIFPDIVTCNILINAYCREGDVEKGQELMMLMRAKGLEPSLLTYNSLIAGLCKNGCYERAKSVVSEMMQSGVCRDTATYNKLLLECSRKNNRVEAESVFREMFCCGVVPDLHGAISDAMKVRDEMVKLGCQMDVVTYNTILSGLCKGKMLSEADTLFNEMDHCRHGDPSKAFDFLKKVKSRGLVPDSFTYNTLIHGFMKEENVDMTFVLVNQMKKESISPDLVTYNAILDQFCRLGRMQEANSVYRKMIEKGINPDRATYTSLINECYILMAGTCCQLKQIKVMDQNSSQPTGKTVKTPVRTFVGHFRVSKQSKSYTFDIRKDSSANYNHKIQRIGSHQSHRREDVHDFRRKGIDTMQSIWHDEALVSGSLVKDSTLFGLTFGGHL</sequence>
<name>A0A8X8YYV0_SALSN</name>
<feature type="repeat" description="PPR" evidence="3">
    <location>
        <begin position="385"/>
        <end position="415"/>
    </location>
</feature>
<reference evidence="4" key="1">
    <citation type="submission" date="2018-01" db="EMBL/GenBank/DDBJ databases">
        <authorList>
            <person name="Mao J.F."/>
        </authorList>
    </citation>
    <scope>NUCLEOTIDE SEQUENCE</scope>
    <source>
        <strain evidence="4">Huo1</strain>
        <tissue evidence="4">Leaf</tissue>
    </source>
</reference>
<gene>
    <name evidence="4" type="ORF">SASPL_154614</name>
</gene>
<dbReference type="AlphaFoldDB" id="A0A8X8YYV0"/>
<feature type="repeat" description="PPR" evidence="3">
    <location>
        <begin position="327"/>
        <end position="361"/>
    </location>
</feature>
<dbReference type="Gene3D" id="1.25.40.10">
    <property type="entry name" value="Tetratricopeptide repeat domain"/>
    <property type="match status" value="5"/>
</dbReference>
<dbReference type="Proteomes" id="UP000298416">
    <property type="component" value="Unassembled WGS sequence"/>
</dbReference>
<evidence type="ECO:0008006" key="6">
    <source>
        <dbReference type="Google" id="ProtNLM"/>
    </source>
</evidence>
<dbReference type="Pfam" id="PF12854">
    <property type="entry name" value="PPR_1"/>
    <property type="match status" value="1"/>
</dbReference>
<dbReference type="InterPro" id="IPR002885">
    <property type="entry name" value="PPR_rpt"/>
</dbReference>
<feature type="repeat" description="PPR" evidence="3">
    <location>
        <begin position="257"/>
        <end position="291"/>
    </location>
</feature>
<feature type="repeat" description="PPR" evidence="3">
    <location>
        <begin position="473"/>
        <end position="507"/>
    </location>
</feature>
<evidence type="ECO:0000256" key="1">
    <source>
        <dbReference type="ARBA" id="ARBA00007626"/>
    </source>
</evidence>
<feature type="repeat" description="PPR" evidence="3">
    <location>
        <begin position="438"/>
        <end position="472"/>
    </location>
</feature>
<keyword evidence="2" id="KW-0677">Repeat</keyword>
<accession>A0A8X8YYV0</accession>
<feature type="repeat" description="PPR" evidence="3">
    <location>
        <begin position="222"/>
        <end position="256"/>
    </location>
</feature>
<dbReference type="Pfam" id="PF01535">
    <property type="entry name" value="PPR"/>
    <property type="match status" value="3"/>
</dbReference>
<comment type="similarity">
    <text evidence="1">Belongs to the PPR family. P subfamily.</text>
</comment>
<dbReference type="InterPro" id="IPR011990">
    <property type="entry name" value="TPR-like_helical_dom_sf"/>
</dbReference>
<feature type="repeat" description="PPR" evidence="3">
    <location>
        <begin position="292"/>
        <end position="326"/>
    </location>
</feature>
<comment type="caution">
    <text evidence="4">The sequence shown here is derived from an EMBL/GenBank/DDBJ whole genome shotgun (WGS) entry which is preliminary data.</text>
</comment>
<dbReference type="PANTHER" id="PTHR46128:SF356">
    <property type="entry name" value="PENTACOTRIPEPTIDE-REPEAT REGION OF PRORP DOMAIN-CONTAINING PROTEIN"/>
    <property type="match status" value="1"/>
</dbReference>
<evidence type="ECO:0000313" key="5">
    <source>
        <dbReference type="Proteomes" id="UP000298416"/>
    </source>
</evidence>
<dbReference type="EMBL" id="PNBA02000022">
    <property type="protein sequence ID" value="KAG6385736.1"/>
    <property type="molecule type" value="Genomic_DNA"/>
</dbReference>